<reference evidence="7 8" key="1">
    <citation type="journal article" date="2020" name="bioRxiv">
        <title>Sequence and annotation of 42 cannabis genomes reveals extensive copy number variation in cannabinoid synthesis and pathogen resistance genes.</title>
        <authorList>
            <person name="Mckernan K.J."/>
            <person name="Helbert Y."/>
            <person name="Kane L.T."/>
            <person name="Ebling H."/>
            <person name="Zhang L."/>
            <person name="Liu B."/>
            <person name="Eaton Z."/>
            <person name="Mclaughlin S."/>
            <person name="Kingan S."/>
            <person name="Baybayan P."/>
            <person name="Concepcion G."/>
            <person name="Jordan M."/>
            <person name="Riva A."/>
            <person name="Barbazuk W."/>
            <person name="Harkins T."/>
        </authorList>
    </citation>
    <scope>NUCLEOTIDE SEQUENCE [LARGE SCALE GENOMIC DNA]</scope>
    <source>
        <strain evidence="7 8">cv. Jamaican Lion 4</strain>
        <strain evidence="5">Father</strain>
        <strain evidence="6">Mother</strain>
        <tissue evidence="5">Leaf</tissue>
    </source>
</reference>
<dbReference type="InterPro" id="IPR017456">
    <property type="entry name" value="CTP_synthase_N"/>
</dbReference>
<dbReference type="GO" id="GO:0044210">
    <property type="term" value="P:'de novo' CTP biosynthetic process"/>
    <property type="evidence" value="ECO:0007669"/>
    <property type="project" value="UniProtKB-UniPathway"/>
</dbReference>
<feature type="transmembrane region" description="Helical" evidence="2">
    <location>
        <begin position="104"/>
        <end position="127"/>
    </location>
</feature>
<evidence type="ECO:0000313" key="7">
    <source>
        <dbReference type="Proteomes" id="UP000525078"/>
    </source>
</evidence>
<dbReference type="Gene3D" id="3.40.50.300">
    <property type="entry name" value="P-loop containing nucleotide triphosphate hydrolases"/>
    <property type="match status" value="1"/>
</dbReference>
<dbReference type="GO" id="GO:0019856">
    <property type="term" value="P:pyrimidine nucleobase biosynthetic process"/>
    <property type="evidence" value="ECO:0007669"/>
    <property type="project" value="TreeGrafter"/>
</dbReference>
<sequence length="368" mass="41787">MECFIIGIVDGKIIFHRLLLSSASLCPTNQQIIDVSTSDQRSLTQTARRTKASSHFPSLSLVSPSSPFDQGQIAIFSKTQHLKMRTVKSLIFVFSENMIQYIDAIYFEIIFMLVYPIYSLVPVLNVVGEKKTKPTQHSVRGLRCLGLTTPPHLSKHNGFSLFPCLYSFALALDENVKMKLSQFCHVPKDNIIILYDVSHIWHIPLLLNWVAATDLEDATAKEGSKTHMGGTMRVGSRRTYFQVMDCKSSKLYGNKSYIDERHPHRYEVNPELVRSKNGDPRRRDREFPRHSIVSSRMRSNASSLNPDISHREAFSAAAKNWAHFPHIHFGLMPDQTGKKTNVRQQEGKDVLMKDGFFASANQVGVSRY</sequence>
<keyword evidence="8" id="KW-1185">Reference proteome</keyword>
<name>A0A7J6FMC0_CANSA</name>
<dbReference type="PANTHER" id="PTHR11550:SF34">
    <property type="entry name" value="CTP SYNTHASE"/>
    <property type="match status" value="1"/>
</dbReference>
<keyword evidence="2" id="KW-0812">Transmembrane</keyword>
<dbReference type="UniPathway" id="UPA00159">
    <property type="reaction ID" value="UER00277"/>
</dbReference>
<dbReference type="EMBL" id="JAATIP010000053">
    <property type="protein sequence ID" value="KAF4383185.1"/>
    <property type="molecule type" value="Genomic_DNA"/>
</dbReference>
<organism evidence="5 8">
    <name type="scientific">Cannabis sativa</name>
    <name type="common">Hemp</name>
    <name type="synonym">Marijuana</name>
    <dbReference type="NCBI Taxonomy" id="3483"/>
    <lineage>
        <taxon>Eukaryota</taxon>
        <taxon>Viridiplantae</taxon>
        <taxon>Streptophyta</taxon>
        <taxon>Embryophyta</taxon>
        <taxon>Tracheophyta</taxon>
        <taxon>Spermatophyta</taxon>
        <taxon>Magnoliopsida</taxon>
        <taxon>eudicotyledons</taxon>
        <taxon>Gunneridae</taxon>
        <taxon>Pentapetalae</taxon>
        <taxon>rosids</taxon>
        <taxon>fabids</taxon>
        <taxon>Rosales</taxon>
        <taxon>Cannabaceae</taxon>
        <taxon>Cannabis</taxon>
    </lineage>
</organism>
<feature type="domain" description="YABBY protein C-terminal" evidence="3">
    <location>
        <begin position="305"/>
        <end position="330"/>
    </location>
</feature>
<evidence type="ECO:0000313" key="8">
    <source>
        <dbReference type="Proteomes" id="UP000583929"/>
    </source>
</evidence>
<keyword evidence="2" id="KW-0472">Membrane</keyword>
<accession>A0A7J6FMC0</accession>
<evidence type="ECO:0000256" key="1">
    <source>
        <dbReference type="ARBA" id="ARBA00022962"/>
    </source>
</evidence>
<dbReference type="Proteomes" id="UP000583929">
    <property type="component" value="Unassembled WGS sequence"/>
</dbReference>
<keyword evidence="1" id="KW-0315">Glutamine amidotransferase</keyword>
<dbReference type="Pfam" id="PF04690">
    <property type="entry name" value="YABBY"/>
    <property type="match status" value="1"/>
</dbReference>
<dbReference type="Proteomes" id="UP000525078">
    <property type="component" value="Unassembled WGS sequence"/>
</dbReference>
<dbReference type="PANTHER" id="PTHR11550">
    <property type="entry name" value="CTP SYNTHASE"/>
    <property type="match status" value="1"/>
</dbReference>
<evidence type="ECO:0000313" key="6">
    <source>
        <dbReference type="EMBL" id="KAF4383185.1"/>
    </source>
</evidence>
<dbReference type="InterPro" id="IPR027417">
    <property type="entry name" value="P-loop_NTPase"/>
</dbReference>
<feature type="domain" description="CTP synthase N-terminal" evidence="4">
    <location>
        <begin position="117"/>
        <end position="208"/>
    </location>
</feature>
<evidence type="ECO:0000313" key="5">
    <source>
        <dbReference type="EMBL" id="KAF4371834.1"/>
    </source>
</evidence>
<protein>
    <submittedName>
        <fullName evidence="5">Uncharacterized protein</fullName>
    </submittedName>
</protein>
<gene>
    <name evidence="6" type="ORF">F8388_009216</name>
    <name evidence="5" type="ORF">G4B88_016897</name>
</gene>
<dbReference type="Pfam" id="PF06418">
    <property type="entry name" value="CTP_synth_N"/>
    <property type="match status" value="1"/>
</dbReference>
<evidence type="ECO:0000259" key="4">
    <source>
        <dbReference type="Pfam" id="PF06418"/>
    </source>
</evidence>
<dbReference type="InterPro" id="IPR004468">
    <property type="entry name" value="CTP_synthase"/>
</dbReference>
<dbReference type="GO" id="GO:0042802">
    <property type="term" value="F:identical protein binding"/>
    <property type="evidence" value="ECO:0007669"/>
    <property type="project" value="TreeGrafter"/>
</dbReference>
<evidence type="ECO:0000256" key="2">
    <source>
        <dbReference type="SAM" id="Phobius"/>
    </source>
</evidence>
<dbReference type="AlphaFoldDB" id="A0A7J6FMC0"/>
<comment type="caution">
    <text evidence="5">The sequence shown here is derived from an EMBL/GenBank/DDBJ whole genome shotgun (WGS) entry which is preliminary data.</text>
</comment>
<keyword evidence="2" id="KW-1133">Transmembrane helix</keyword>
<evidence type="ECO:0000259" key="3">
    <source>
        <dbReference type="Pfam" id="PF04690"/>
    </source>
</evidence>
<dbReference type="Gene3D" id="3.40.50.880">
    <property type="match status" value="1"/>
</dbReference>
<dbReference type="InterPro" id="IPR029062">
    <property type="entry name" value="Class_I_gatase-like"/>
</dbReference>
<dbReference type="EMBL" id="JAATIQ010000192">
    <property type="protein sequence ID" value="KAF4371834.1"/>
    <property type="molecule type" value="Genomic_DNA"/>
</dbReference>
<dbReference type="GO" id="GO:0003883">
    <property type="term" value="F:CTP synthase activity"/>
    <property type="evidence" value="ECO:0007669"/>
    <property type="project" value="InterPro"/>
</dbReference>
<dbReference type="SUPFAM" id="SSF52540">
    <property type="entry name" value="P-loop containing nucleoside triphosphate hydrolases"/>
    <property type="match status" value="1"/>
</dbReference>
<dbReference type="InterPro" id="IPR056775">
    <property type="entry name" value="YABBY_C"/>
</dbReference>
<proteinExistence type="predicted"/>